<sequence length="182" mass="21133">MFGWFKKQDVFLCSEVNGIVTENGEPVASIEIKRSLMYIDGKDHIDTAITDNKGHFYFPQKSIRSSIPSKPFSEDRVSQHITIDRDGAPIPLWIATPRDYKEVPEFTKKLTFLNCELTNKRVSFQFKNNKNKHLNHTASSICRWDEDYIPIWLHIDNETKYRIHDGNFNKLTEQGTGKAVKL</sequence>
<proteinExistence type="predicted"/>
<dbReference type="InterPro" id="IPR046474">
    <property type="entry name" value="DUF6795"/>
</dbReference>
<organism evidence="2 3">
    <name type="scientific">Colwellia maritima</name>
    <dbReference type="NCBI Taxonomy" id="2912588"/>
    <lineage>
        <taxon>Bacteria</taxon>
        <taxon>Pseudomonadati</taxon>
        <taxon>Pseudomonadota</taxon>
        <taxon>Gammaproteobacteria</taxon>
        <taxon>Alteromonadales</taxon>
        <taxon>Colwelliaceae</taxon>
        <taxon>Colwellia</taxon>
    </lineage>
</organism>
<dbReference type="Proteomes" id="UP001139646">
    <property type="component" value="Unassembled WGS sequence"/>
</dbReference>
<comment type="caution">
    <text evidence="2">The sequence shown here is derived from an EMBL/GenBank/DDBJ whole genome shotgun (WGS) entry which is preliminary data.</text>
</comment>
<dbReference type="RefSeq" id="WP_242283625.1">
    <property type="nucleotide sequence ID" value="NZ_JAKKSL010000001.1"/>
</dbReference>
<reference evidence="2" key="1">
    <citation type="submission" date="2022-01" db="EMBL/GenBank/DDBJ databases">
        <title>Colwellia maritima, isolated from seawater.</title>
        <authorList>
            <person name="Kristyanto S."/>
            <person name="Jung J."/>
            <person name="Jeon C.O."/>
        </authorList>
    </citation>
    <scope>NUCLEOTIDE SEQUENCE</scope>
    <source>
        <strain evidence="2">MSW7</strain>
    </source>
</reference>
<keyword evidence="3" id="KW-1185">Reference proteome</keyword>
<evidence type="ECO:0000313" key="3">
    <source>
        <dbReference type="Proteomes" id="UP001139646"/>
    </source>
</evidence>
<dbReference type="Pfam" id="PF20598">
    <property type="entry name" value="DUF6795"/>
    <property type="match status" value="1"/>
</dbReference>
<accession>A0ABS9WXQ8</accession>
<protein>
    <recommendedName>
        <fullName evidence="1">DUF6795 domain-containing protein</fullName>
    </recommendedName>
</protein>
<evidence type="ECO:0000259" key="1">
    <source>
        <dbReference type="Pfam" id="PF20598"/>
    </source>
</evidence>
<dbReference type="EMBL" id="JAKKSL010000001">
    <property type="protein sequence ID" value="MCI2282700.1"/>
    <property type="molecule type" value="Genomic_DNA"/>
</dbReference>
<name>A0ABS9WXQ8_9GAMM</name>
<gene>
    <name evidence="2" type="ORF">L3081_03865</name>
</gene>
<feature type="domain" description="DUF6795" evidence="1">
    <location>
        <begin position="16"/>
        <end position="120"/>
    </location>
</feature>
<evidence type="ECO:0000313" key="2">
    <source>
        <dbReference type="EMBL" id="MCI2282700.1"/>
    </source>
</evidence>